<evidence type="ECO:0000313" key="2">
    <source>
        <dbReference type="Proteomes" id="UP000008952"/>
    </source>
</evidence>
<protein>
    <recommendedName>
        <fullName evidence="3">PepSY domain-containing protein</fullName>
    </recommendedName>
</protein>
<comment type="caution">
    <text evidence="1">The sequence shown here is derived from an EMBL/GenBank/DDBJ whole genome shotgun (WGS) entry which is preliminary data.</text>
</comment>
<evidence type="ECO:0008006" key="3">
    <source>
        <dbReference type="Google" id="ProtNLM"/>
    </source>
</evidence>
<gene>
    <name evidence="1" type="ORF">ME5_00705</name>
</gene>
<keyword evidence="2" id="KW-1185">Reference proteome</keyword>
<name>J0R3U1_9HYPH</name>
<accession>J0R3U1</accession>
<dbReference type="eggNOG" id="ENOG50331SP">
    <property type="taxonomic scope" value="Bacteria"/>
</dbReference>
<organism evidence="1 2">
    <name type="scientific">Bartonella tamiae Th239</name>
    <dbReference type="NCBI Taxonomy" id="1094558"/>
    <lineage>
        <taxon>Bacteria</taxon>
        <taxon>Pseudomonadati</taxon>
        <taxon>Pseudomonadota</taxon>
        <taxon>Alphaproteobacteria</taxon>
        <taxon>Hyphomicrobiales</taxon>
        <taxon>Bartonellaceae</taxon>
        <taxon>Bartonella</taxon>
    </lineage>
</organism>
<evidence type="ECO:0000313" key="1">
    <source>
        <dbReference type="EMBL" id="EJF90304.1"/>
    </source>
</evidence>
<proteinExistence type="predicted"/>
<dbReference type="EMBL" id="AIMB01000007">
    <property type="protein sequence ID" value="EJF90304.1"/>
    <property type="molecule type" value="Genomic_DNA"/>
</dbReference>
<dbReference type="AlphaFoldDB" id="J0R3U1"/>
<dbReference type="RefSeq" id="WP_008038489.1">
    <property type="nucleotide sequence ID" value="NZ_JH725147.1"/>
</dbReference>
<dbReference type="PATRIC" id="fig|1094558.3.peg.769"/>
<dbReference type="HOGENOM" id="CLU_2104197_0_0_5"/>
<reference evidence="1 2" key="1">
    <citation type="submission" date="2012-03" db="EMBL/GenBank/DDBJ databases">
        <title>The Genome Sequence of Bartonella tamiae Th239.</title>
        <authorList>
            <consortium name="The Broad Institute Genome Sequencing Platform"/>
            <consortium name="The Broad Institute Genome Sequencing Center for Infectious Disease"/>
            <person name="Feldgarden M."/>
            <person name="Kirby J."/>
            <person name="Kosoy M."/>
            <person name="Birtles R."/>
            <person name="Probert W.S."/>
            <person name="Chiaraviglio L."/>
            <person name="Young S.K."/>
            <person name="Zeng Q."/>
            <person name="Gargeya S."/>
            <person name="Fitzgerald M."/>
            <person name="Haas B."/>
            <person name="Abouelleil A."/>
            <person name="Alvarado L."/>
            <person name="Arachchi H.M."/>
            <person name="Berlin A."/>
            <person name="Chapman S.B."/>
            <person name="Gearin G."/>
            <person name="Goldberg J."/>
            <person name="Griggs A."/>
            <person name="Gujja S."/>
            <person name="Hansen M."/>
            <person name="Heiman D."/>
            <person name="Howarth C."/>
            <person name="Larimer J."/>
            <person name="Lui A."/>
            <person name="MacDonald P.J.P."/>
            <person name="McCowen C."/>
            <person name="Montmayeur A."/>
            <person name="Murphy C."/>
            <person name="Neiman D."/>
            <person name="Pearson M."/>
            <person name="Priest M."/>
            <person name="Roberts A."/>
            <person name="Saif S."/>
            <person name="Shea T."/>
            <person name="Sisk P."/>
            <person name="Stolte C."/>
            <person name="Sykes S."/>
            <person name="Wortman J."/>
            <person name="Nusbaum C."/>
            <person name="Birren B."/>
        </authorList>
    </citation>
    <scope>NUCLEOTIDE SEQUENCE [LARGE SCALE GENOMIC DNA]</scope>
    <source>
        <strain evidence="1 2">Th239</strain>
    </source>
</reference>
<sequence length="115" mass="13612">MIQYFNNLIIMDKIRFKVFILLPFLTLTLYLLPVHANDWILKKGLENQFLSSTMMKIGHNSFTKEQIEKRLRDHGFNHIKHLLLDPDGIWRALISHNGHNYKVSIDYSGDIFVEQ</sequence>
<dbReference type="Proteomes" id="UP000008952">
    <property type="component" value="Unassembled WGS sequence"/>
</dbReference>